<dbReference type="SUPFAM" id="SSF56801">
    <property type="entry name" value="Acetyl-CoA synthetase-like"/>
    <property type="match status" value="1"/>
</dbReference>
<evidence type="ECO:0000259" key="1">
    <source>
        <dbReference type="Pfam" id="PF00501"/>
    </source>
</evidence>
<keyword evidence="3" id="KW-1185">Reference proteome</keyword>
<dbReference type="Gene3D" id="3.40.50.980">
    <property type="match status" value="1"/>
</dbReference>
<evidence type="ECO:0000313" key="3">
    <source>
        <dbReference type="Proteomes" id="UP000481583"/>
    </source>
</evidence>
<dbReference type="PANTHER" id="PTHR43767">
    <property type="entry name" value="LONG-CHAIN-FATTY-ACID--COA LIGASE"/>
    <property type="match status" value="1"/>
</dbReference>
<protein>
    <submittedName>
        <fullName evidence="2">AMP-binding protein</fullName>
    </submittedName>
</protein>
<dbReference type="Proteomes" id="UP000481583">
    <property type="component" value="Unassembled WGS sequence"/>
</dbReference>
<proteinExistence type="predicted"/>
<organism evidence="2 3">
    <name type="scientific">Streptomyces coryli</name>
    <dbReference type="NCBI Taxonomy" id="1128680"/>
    <lineage>
        <taxon>Bacteria</taxon>
        <taxon>Bacillati</taxon>
        <taxon>Actinomycetota</taxon>
        <taxon>Actinomycetes</taxon>
        <taxon>Kitasatosporales</taxon>
        <taxon>Streptomycetaceae</taxon>
        <taxon>Streptomyces</taxon>
    </lineage>
</organism>
<gene>
    <name evidence="2" type="ORF">G5C51_22695</name>
</gene>
<dbReference type="InterPro" id="IPR050237">
    <property type="entry name" value="ATP-dep_AMP-bd_enzyme"/>
</dbReference>
<evidence type="ECO:0000313" key="2">
    <source>
        <dbReference type="EMBL" id="NGN66699.1"/>
    </source>
</evidence>
<sequence>MPSTARELAEDLQQAPTLWSLLDRRTELTPDAPVLIQAEDGRQLTFAELRAAAERTAAGLYEQGVRAGTRFVWQLPTRIETAVLTFALARLGAVQSPVMPMYRDREVGYALRETGAEWLAIPGREWRGYDYGALAERVTEGLGSAGSPASPSSPHARPR</sequence>
<feature type="domain" description="AMP-dependent synthetase/ligase" evidence="1">
    <location>
        <begin position="23"/>
        <end position="121"/>
    </location>
</feature>
<feature type="non-terminal residue" evidence="2">
    <location>
        <position position="159"/>
    </location>
</feature>
<dbReference type="AlphaFoldDB" id="A0A6G4U364"/>
<dbReference type="EMBL" id="JAAKZV010000106">
    <property type="protein sequence ID" value="NGN66699.1"/>
    <property type="molecule type" value="Genomic_DNA"/>
</dbReference>
<dbReference type="InterPro" id="IPR000873">
    <property type="entry name" value="AMP-dep_synth/lig_dom"/>
</dbReference>
<reference evidence="2 3" key="1">
    <citation type="submission" date="2020-02" db="EMBL/GenBank/DDBJ databases">
        <title>Whole-genome analyses of novel actinobacteria.</title>
        <authorList>
            <person name="Sahin N."/>
        </authorList>
    </citation>
    <scope>NUCLEOTIDE SEQUENCE [LARGE SCALE GENOMIC DNA]</scope>
    <source>
        <strain evidence="2 3">A7024</strain>
    </source>
</reference>
<dbReference type="Pfam" id="PF00501">
    <property type="entry name" value="AMP-binding"/>
    <property type="match status" value="1"/>
</dbReference>
<name>A0A6G4U364_9ACTN</name>
<comment type="caution">
    <text evidence="2">The sequence shown here is derived from an EMBL/GenBank/DDBJ whole genome shotgun (WGS) entry which is preliminary data.</text>
</comment>
<dbReference type="RefSeq" id="WP_165240006.1">
    <property type="nucleotide sequence ID" value="NZ_JAAKZV010000106.1"/>
</dbReference>
<dbReference type="PANTHER" id="PTHR43767:SF1">
    <property type="entry name" value="NONRIBOSOMAL PEPTIDE SYNTHASE PES1 (EUROFUNG)-RELATED"/>
    <property type="match status" value="1"/>
</dbReference>
<accession>A0A6G4U364</accession>